<evidence type="ECO:0000259" key="3">
    <source>
        <dbReference type="Pfam" id="PF02834"/>
    </source>
</evidence>
<dbReference type="AlphaFoldDB" id="A0A1G1YFH0"/>
<feature type="short sequence motif" description="HXTX 1" evidence="2">
    <location>
        <begin position="44"/>
        <end position="47"/>
    </location>
</feature>
<feature type="active site" description="Proton acceptor" evidence="2">
    <location>
        <position position="132"/>
    </location>
</feature>
<reference evidence="4 5" key="1">
    <citation type="journal article" date="2016" name="Nat. Commun.">
        <title>Thousands of microbial genomes shed light on interconnected biogeochemical processes in an aquifer system.</title>
        <authorList>
            <person name="Anantharaman K."/>
            <person name="Brown C.T."/>
            <person name="Hug L.A."/>
            <person name="Sharon I."/>
            <person name="Castelle C.J."/>
            <person name="Probst A.J."/>
            <person name="Thomas B.C."/>
            <person name="Singh A."/>
            <person name="Wilkins M.J."/>
            <person name="Karaoz U."/>
            <person name="Brodie E.L."/>
            <person name="Williams K.H."/>
            <person name="Hubbard S.S."/>
            <person name="Banfield J.F."/>
        </authorList>
    </citation>
    <scope>NUCLEOTIDE SEQUENCE [LARGE SCALE GENOMIC DNA]</scope>
</reference>
<comment type="similarity">
    <text evidence="2">Belongs to the 2H phosphoesterase superfamily. ThpR family.</text>
</comment>
<keyword evidence="1 2" id="KW-0378">Hydrolase</keyword>
<feature type="short sequence motif" description="HXTX 2" evidence="2">
    <location>
        <begin position="132"/>
        <end position="135"/>
    </location>
</feature>
<dbReference type="NCBIfam" id="TIGR02258">
    <property type="entry name" value="2_5_ligase"/>
    <property type="match status" value="1"/>
</dbReference>
<protein>
    <recommendedName>
        <fullName evidence="2">RNA 2',3'-cyclic phosphodiesterase</fullName>
        <shortName evidence="2">RNA 2',3'-CPDase</shortName>
        <ecNumber evidence="2">3.1.4.58</ecNumber>
    </recommendedName>
</protein>
<dbReference type="GO" id="GO:0016874">
    <property type="term" value="F:ligase activity"/>
    <property type="evidence" value="ECO:0007669"/>
    <property type="project" value="UniProtKB-KW"/>
</dbReference>
<evidence type="ECO:0000313" key="5">
    <source>
        <dbReference type="Proteomes" id="UP000177310"/>
    </source>
</evidence>
<dbReference type="GO" id="GO:0008664">
    <property type="term" value="F:RNA 2',3'-cyclic 3'-phosphodiesterase activity"/>
    <property type="evidence" value="ECO:0007669"/>
    <property type="project" value="UniProtKB-EC"/>
</dbReference>
<name>A0A1G1YFH0_9BACT</name>
<keyword evidence="4" id="KW-0436">Ligase</keyword>
<evidence type="ECO:0000256" key="2">
    <source>
        <dbReference type="HAMAP-Rule" id="MF_01940"/>
    </source>
</evidence>
<dbReference type="Pfam" id="PF02834">
    <property type="entry name" value="LigT_PEase"/>
    <property type="match status" value="1"/>
</dbReference>
<comment type="function">
    <text evidence="2">Hydrolyzes RNA 2',3'-cyclic phosphodiester to an RNA 2'-phosphomonoester.</text>
</comment>
<gene>
    <name evidence="4" type="ORF">A3J59_00610</name>
</gene>
<dbReference type="STRING" id="1797542.A3J59_00610"/>
<feature type="domain" description="Phosphoesterase HXTX" evidence="3">
    <location>
        <begin position="10"/>
        <end position="94"/>
    </location>
</feature>
<feature type="active site" description="Proton donor" evidence="2">
    <location>
        <position position="44"/>
    </location>
</feature>
<proteinExistence type="inferred from homology"/>
<dbReference type="SUPFAM" id="SSF55144">
    <property type="entry name" value="LigT-like"/>
    <property type="match status" value="1"/>
</dbReference>
<dbReference type="InterPro" id="IPR009097">
    <property type="entry name" value="Cyclic_Pdiesterase"/>
</dbReference>
<evidence type="ECO:0000313" key="4">
    <source>
        <dbReference type="EMBL" id="OGY50984.1"/>
    </source>
</evidence>
<sequence>MKQRAFIAINLPKTAKQALATFIANVKTHNPDPALRYVKPDGLHLTLHFLGDLEPAQLGTVNTLLQKAAADSPPVGLELTNIGGFPSLEQPRVVVINARQTNGSSLIDFQQTIGAELERINIATDARPWTPHLTLARVNGRCRFQTQGLTVPPLRIAVTSIELMESRLLPSGTEYNVISAFNLTGDET</sequence>
<evidence type="ECO:0000256" key="1">
    <source>
        <dbReference type="ARBA" id="ARBA00022801"/>
    </source>
</evidence>
<comment type="caution">
    <text evidence="4">The sequence shown here is derived from an EMBL/GenBank/DDBJ whole genome shotgun (WGS) entry which is preliminary data.</text>
</comment>
<accession>A0A1G1YFH0</accession>
<dbReference type="InterPro" id="IPR004175">
    <property type="entry name" value="RNA_CPDase"/>
</dbReference>
<dbReference type="GO" id="GO:0004113">
    <property type="term" value="F:2',3'-cyclic-nucleotide 3'-phosphodiesterase activity"/>
    <property type="evidence" value="ECO:0007669"/>
    <property type="project" value="InterPro"/>
</dbReference>
<dbReference type="Gene3D" id="3.90.1140.10">
    <property type="entry name" value="Cyclic phosphodiesterase"/>
    <property type="match status" value="1"/>
</dbReference>
<dbReference type="Proteomes" id="UP000177310">
    <property type="component" value="Unassembled WGS sequence"/>
</dbReference>
<organism evidence="4 5">
    <name type="scientific">Candidatus Buchananbacteria bacterium RIFCSPHIGHO2_02_FULL_56_16</name>
    <dbReference type="NCBI Taxonomy" id="1797542"/>
    <lineage>
        <taxon>Bacteria</taxon>
        <taxon>Candidatus Buchananiibacteriota</taxon>
    </lineage>
</organism>
<dbReference type="EMBL" id="MHIL01000026">
    <property type="protein sequence ID" value="OGY50984.1"/>
    <property type="molecule type" value="Genomic_DNA"/>
</dbReference>
<dbReference type="HAMAP" id="MF_01940">
    <property type="entry name" value="RNA_CPDase"/>
    <property type="match status" value="1"/>
</dbReference>
<dbReference type="PANTHER" id="PTHR35561:SF1">
    <property type="entry name" value="RNA 2',3'-CYCLIC PHOSPHODIESTERASE"/>
    <property type="match status" value="1"/>
</dbReference>
<dbReference type="EC" id="3.1.4.58" evidence="2"/>
<dbReference type="InterPro" id="IPR014051">
    <property type="entry name" value="Phosphoesterase_HXTX"/>
</dbReference>
<dbReference type="PANTHER" id="PTHR35561">
    <property type="entry name" value="RNA 2',3'-CYCLIC PHOSPHODIESTERASE"/>
    <property type="match status" value="1"/>
</dbReference>
<comment type="catalytic activity">
    <reaction evidence="2">
        <text>a 3'-end 2',3'-cyclophospho-ribonucleotide-RNA + H2O = a 3'-end 2'-phospho-ribonucleotide-RNA + H(+)</text>
        <dbReference type="Rhea" id="RHEA:11828"/>
        <dbReference type="Rhea" id="RHEA-COMP:10464"/>
        <dbReference type="Rhea" id="RHEA-COMP:17353"/>
        <dbReference type="ChEBI" id="CHEBI:15377"/>
        <dbReference type="ChEBI" id="CHEBI:15378"/>
        <dbReference type="ChEBI" id="CHEBI:83064"/>
        <dbReference type="ChEBI" id="CHEBI:173113"/>
        <dbReference type="EC" id="3.1.4.58"/>
    </reaction>
</comment>